<evidence type="ECO:0000256" key="9">
    <source>
        <dbReference type="ARBA" id="ARBA00025287"/>
    </source>
</evidence>
<dbReference type="InterPro" id="IPR004327">
    <property type="entry name" value="Phstyr_phstse_ac"/>
</dbReference>
<dbReference type="InterPro" id="IPR037218">
    <property type="entry name" value="PTPA_sf"/>
</dbReference>
<evidence type="ECO:0000313" key="13">
    <source>
        <dbReference type="Proteomes" id="UP001285354"/>
    </source>
</evidence>
<dbReference type="GO" id="GO:0003755">
    <property type="term" value="F:peptidyl-prolyl cis-trans isomerase activity"/>
    <property type="evidence" value="ECO:0007669"/>
    <property type="project" value="UniProtKB-KW"/>
</dbReference>
<dbReference type="EMBL" id="JAUBYV010000004">
    <property type="protein sequence ID" value="KAK2627169.1"/>
    <property type="molecule type" value="Genomic_DNA"/>
</dbReference>
<comment type="function">
    <text evidence="9">PPIases accelerate the folding of proteins. It catalyzes the cis-trans isomerization of proline imidic peptide bonds in oligopeptides. Acts as a regulatory subunit for PP2A-like phosphatases modulating their activity or substrate specificity, probably by inducing a conformational change in the catalytic subunit, a direct target of the PPIase. Can reactivate inactive phosphatase PP2A-phosphatase methylesterase complexes (PP2Ai) in presence of ATP and Mg(2+) by dissociating the inactive form from the complex.</text>
</comment>
<dbReference type="FunFam" id="1.20.120.1150:FF:000003">
    <property type="entry name" value="Serine/threonine-protein phosphatase 2A activator"/>
    <property type="match status" value="1"/>
</dbReference>
<proteinExistence type="inferred from homology"/>
<dbReference type="PANTHER" id="PTHR10012:SF3">
    <property type="entry name" value="SERINE_THREONINE-PROTEIN PHOSPHATASE 2A ACTIVATOR 1"/>
    <property type="match status" value="1"/>
</dbReference>
<sequence>MEPDSKTFQQAQDDSASRSLPILDPTVSHVFVKPLKKIHEGHDVLSFLTSQAYRDIGIFVMQLNIAMCPRKSSDPGQSQTWPLDSPITLSEPVRKLQELLQNIDAIIEEAPPDTGPRRFGNISFRKWFEILESRIPALLKCHLPKSVLEFQNTSQKGVSVLDELTPYLMGGFGSPQRLDYGTGHELSFLAFLGCIWKLRGFTATPSQDGELERSIVLCLIEPYLRVVRRLILTYNLEPAGSHGVWGLDDHSFLPYIFGSSQYCPPIAENDPMPLEGAVSNCPKPGDIAKKSIVDRERKHNMYFSAVGFINDVKTGPFWEHSPILFDISGVKSGWGKINKGMIKMYNAEVLSKFPVVQHFPFGSLFSWDQDPNANQVIPSIHTANQPSSSLGTGPTTSRHPQESTRVPWANPSSVAASATGAPWAAIPAPGTSGPPITKAPWVTADGGNKSGRLVPNADDTQTRVPEANQGGPGAPNALSDLKAKIKGFLKSKTSKKEKSEKPAEAVKPTETTTSGAVTGADATETTPAAPAPAVAPEAKPTETTKVEDPAPTVAPAAPIVEPAKAEAPAPVEPAKTEAAPTPAVEPKAEKQEPMAPAAAPAPVAAPAAPTA</sequence>
<dbReference type="EC" id="5.2.1.8" evidence="10"/>
<evidence type="ECO:0000256" key="10">
    <source>
        <dbReference type="RuleBase" id="RU361210"/>
    </source>
</evidence>
<keyword evidence="6 10" id="KW-0697">Rotamase</keyword>
<evidence type="ECO:0000313" key="12">
    <source>
        <dbReference type="EMBL" id="KAK2627169.1"/>
    </source>
</evidence>
<accession>A0AAD9WFL3</accession>
<dbReference type="GO" id="GO:0005634">
    <property type="term" value="C:nucleus"/>
    <property type="evidence" value="ECO:0007669"/>
    <property type="project" value="UniProtKB-SubCell"/>
</dbReference>
<evidence type="ECO:0000256" key="5">
    <source>
        <dbReference type="ARBA" id="ARBA00022490"/>
    </source>
</evidence>
<dbReference type="GO" id="GO:0007052">
    <property type="term" value="P:mitotic spindle organization"/>
    <property type="evidence" value="ECO:0007669"/>
    <property type="project" value="TreeGrafter"/>
</dbReference>
<feature type="region of interest" description="Disordered" evidence="11">
    <location>
        <begin position="379"/>
        <end position="611"/>
    </location>
</feature>
<feature type="compositionally biased region" description="Low complexity" evidence="11">
    <location>
        <begin position="549"/>
        <end position="585"/>
    </location>
</feature>
<keyword evidence="13" id="KW-1185">Reference proteome</keyword>
<dbReference type="InterPro" id="IPR043170">
    <property type="entry name" value="PTPA_C_lid"/>
</dbReference>
<evidence type="ECO:0000256" key="7">
    <source>
        <dbReference type="ARBA" id="ARBA00023235"/>
    </source>
</evidence>
<dbReference type="PANTHER" id="PTHR10012">
    <property type="entry name" value="SERINE/THREONINE-PROTEIN PHOSPHATASE 2A REGULATORY SUBUNIT B"/>
    <property type="match status" value="1"/>
</dbReference>
<protein>
    <recommendedName>
        <fullName evidence="10">Serine/threonine-protein phosphatase 2A activator</fullName>
        <ecNumber evidence="10">5.2.1.8</ecNumber>
    </recommendedName>
    <alternativeName>
        <fullName evidence="10">Phosphotyrosyl phosphatase activator</fullName>
    </alternativeName>
</protein>
<keyword evidence="8" id="KW-0539">Nucleus</keyword>
<comment type="similarity">
    <text evidence="4 10">Belongs to the PTPA-type PPIase family.</text>
</comment>
<gene>
    <name evidence="12" type="ORF">QTJ16_003135</name>
</gene>
<feature type="compositionally biased region" description="Low complexity" evidence="11">
    <location>
        <begin position="518"/>
        <end position="538"/>
    </location>
</feature>
<organism evidence="12 13">
    <name type="scientific">Diplocarpon rosae</name>
    <dbReference type="NCBI Taxonomy" id="946125"/>
    <lineage>
        <taxon>Eukaryota</taxon>
        <taxon>Fungi</taxon>
        <taxon>Dikarya</taxon>
        <taxon>Ascomycota</taxon>
        <taxon>Pezizomycotina</taxon>
        <taxon>Leotiomycetes</taxon>
        <taxon>Helotiales</taxon>
        <taxon>Drepanopezizaceae</taxon>
        <taxon>Diplocarpon</taxon>
    </lineage>
</organism>
<evidence type="ECO:0000256" key="11">
    <source>
        <dbReference type="SAM" id="MobiDB-lite"/>
    </source>
</evidence>
<dbReference type="SUPFAM" id="SSF140984">
    <property type="entry name" value="PTPA-like"/>
    <property type="match status" value="1"/>
</dbReference>
<evidence type="ECO:0000256" key="4">
    <source>
        <dbReference type="ARBA" id="ARBA00011019"/>
    </source>
</evidence>
<dbReference type="CDD" id="cd04087">
    <property type="entry name" value="PTPA"/>
    <property type="match status" value="1"/>
</dbReference>
<feature type="compositionally biased region" description="Low complexity" evidence="11">
    <location>
        <begin position="386"/>
        <end position="397"/>
    </location>
</feature>
<comment type="subcellular location">
    <subcellularLocation>
        <location evidence="3 10">Cytoplasm</location>
    </subcellularLocation>
    <subcellularLocation>
        <location evidence="2">Nucleus</location>
    </subcellularLocation>
</comment>
<keyword evidence="5 10" id="KW-0963">Cytoplasm</keyword>
<dbReference type="GO" id="GO:0008160">
    <property type="term" value="F:protein tyrosine phosphatase activator activity"/>
    <property type="evidence" value="ECO:0007669"/>
    <property type="project" value="TreeGrafter"/>
</dbReference>
<evidence type="ECO:0000256" key="1">
    <source>
        <dbReference type="ARBA" id="ARBA00000971"/>
    </source>
</evidence>
<evidence type="ECO:0000256" key="8">
    <source>
        <dbReference type="ARBA" id="ARBA00023242"/>
    </source>
</evidence>
<dbReference type="Gene3D" id="1.20.120.1150">
    <property type="match status" value="1"/>
</dbReference>
<comment type="caution">
    <text evidence="12">The sequence shown here is derived from an EMBL/GenBank/DDBJ whole genome shotgun (WGS) entry which is preliminary data.</text>
</comment>
<dbReference type="AlphaFoldDB" id="A0AAD9WFL3"/>
<name>A0AAD9WFL3_9HELO</name>
<feature type="region of interest" description="Disordered" evidence="11">
    <location>
        <begin position="1"/>
        <end position="20"/>
    </location>
</feature>
<dbReference type="GO" id="GO:0005737">
    <property type="term" value="C:cytoplasm"/>
    <property type="evidence" value="ECO:0007669"/>
    <property type="project" value="UniProtKB-SubCell"/>
</dbReference>
<feature type="compositionally biased region" description="Low complexity" evidence="11">
    <location>
        <begin position="593"/>
        <end position="611"/>
    </location>
</feature>
<feature type="compositionally biased region" description="Basic residues" evidence="11">
    <location>
        <begin position="484"/>
        <end position="493"/>
    </location>
</feature>
<keyword evidence="7 10" id="KW-0413">Isomerase</keyword>
<feature type="compositionally biased region" description="Basic and acidic residues" evidence="11">
    <location>
        <begin position="539"/>
        <end position="548"/>
    </location>
</feature>
<feature type="compositionally biased region" description="Basic and acidic residues" evidence="11">
    <location>
        <begin position="494"/>
        <end position="504"/>
    </location>
</feature>
<dbReference type="GO" id="GO:0000159">
    <property type="term" value="C:protein phosphatase type 2A complex"/>
    <property type="evidence" value="ECO:0007669"/>
    <property type="project" value="TreeGrafter"/>
</dbReference>
<evidence type="ECO:0000256" key="6">
    <source>
        <dbReference type="ARBA" id="ARBA00023110"/>
    </source>
</evidence>
<dbReference type="Proteomes" id="UP001285354">
    <property type="component" value="Unassembled WGS sequence"/>
</dbReference>
<dbReference type="Pfam" id="PF03095">
    <property type="entry name" value="PTPA"/>
    <property type="match status" value="1"/>
</dbReference>
<comment type="catalytic activity">
    <reaction evidence="1 10">
        <text>[protein]-peptidylproline (omega=180) = [protein]-peptidylproline (omega=0)</text>
        <dbReference type="Rhea" id="RHEA:16237"/>
        <dbReference type="Rhea" id="RHEA-COMP:10747"/>
        <dbReference type="Rhea" id="RHEA-COMP:10748"/>
        <dbReference type="ChEBI" id="CHEBI:83833"/>
        <dbReference type="ChEBI" id="CHEBI:83834"/>
        <dbReference type="EC" id="5.2.1.8"/>
    </reaction>
</comment>
<evidence type="ECO:0000256" key="3">
    <source>
        <dbReference type="ARBA" id="ARBA00004496"/>
    </source>
</evidence>
<reference evidence="12" key="1">
    <citation type="submission" date="2023-06" db="EMBL/GenBank/DDBJ databases">
        <title>Draft genome of Marssonina rosae.</title>
        <authorList>
            <person name="Cheng Q."/>
        </authorList>
    </citation>
    <scope>NUCLEOTIDE SEQUENCE</scope>
    <source>
        <strain evidence="12">R4</strain>
    </source>
</reference>
<evidence type="ECO:0000256" key="2">
    <source>
        <dbReference type="ARBA" id="ARBA00004123"/>
    </source>
</evidence>
<feature type="compositionally biased region" description="Polar residues" evidence="11">
    <location>
        <begin position="1"/>
        <end position="18"/>
    </location>
</feature>